<evidence type="ECO:0000313" key="2">
    <source>
        <dbReference type="EMBL" id="HIS76420.1"/>
    </source>
</evidence>
<accession>A0A9D1FNH1</accession>
<proteinExistence type="predicted"/>
<dbReference type="Proteomes" id="UP000824002">
    <property type="component" value="Unassembled WGS sequence"/>
</dbReference>
<evidence type="ECO:0000313" key="3">
    <source>
        <dbReference type="Proteomes" id="UP000824002"/>
    </source>
</evidence>
<evidence type="ECO:0008006" key="4">
    <source>
        <dbReference type="Google" id="ProtNLM"/>
    </source>
</evidence>
<comment type="caution">
    <text evidence="2">The sequence shown here is derived from an EMBL/GenBank/DDBJ whole genome shotgun (WGS) entry which is preliminary data.</text>
</comment>
<dbReference type="EMBL" id="DVJP01000041">
    <property type="protein sequence ID" value="HIS76420.1"/>
    <property type="molecule type" value="Genomic_DNA"/>
</dbReference>
<feature type="signal peptide" evidence="1">
    <location>
        <begin position="1"/>
        <end position="24"/>
    </location>
</feature>
<keyword evidence="1" id="KW-0732">Signal</keyword>
<name>A0A9D1FNH1_9FIRM</name>
<dbReference type="PROSITE" id="PS51257">
    <property type="entry name" value="PROKAR_LIPOPROTEIN"/>
    <property type="match status" value="1"/>
</dbReference>
<reference evidence="2" key="1">
    <citation type="submission" date="2020-10" db="EMBL/GenBank/DDBJ databases">
        <authorList>
            <person name="Gilroy R."/>
        </authorList>
    </citation>
    <scope>NUCLEOTIDE SEQUENCE</scope>
    <source>
        <strain evidence="2">CHK199-13235</strain>
    </source>
</reference>
<gene>
    <name evidence="2" type="ORF">IAB51_06355</name>
</gene>
<feature type="chain" id="PRO_5039565043" description="Bypass of forespore C C-terminal domain-containing protein" evidence="1">
    <location>
        <begin position="25"/>
        <end position="108"/>
    </location>
</feature>
<reference evidence="2" key="2">
    <citation type="journal article" date="2021" name="PeerJ">
        <title>Extensive microbial diversity within the chicken gut microbiome revealed by metagenomics and culture.</title>
        <authorList>
            <person name="Gilroy R."/>
            <person name="Ravi A."/>
            <person name="Getino M."/>
            <person name="Pursley I."/>
            <person name="Horton D.L."/>
            <person name="Alikhan N.F."/>
            <person name="Baker D."/>
            <person name="Gharbi K."/>
            <person name="Hall N."/>
            <person name="Watson M."/>
            <person name="Adriaenssens E.M."/>
            <person name="Foster-Nyarko E."/>
            <person name="Jarju S."/>
            <person name="Secka A."/>
            <person name="Antonio M."/>
            <person name="Oren A."/>
            <person name="Chaudhuri R.R."/>
            <person name="La Ragione R."/>
            <person name="Hildebrand F."/>
            <person name="Pallen M.J."/>
        </authorList>
    </citation>
    <scope>NUCLEOTIDE SEQUENCE</scope>
    <source>
        <strain evidence="2">CHK199-13235</strain>
    </source>
</reference>
<organism evidence="2 3">
    <name type="scientific">Candidatus Merdivicinus excrementipullorum</name>
    <dbReference type="NCBI Taxonomy" id="2840867"/>
    <lineage>
        <taxon>Bacteria</taxon>
        <taxon>Bacillati</taxon>
        <taxon>Bacillota</taxon>
        <taxon>Clostridia</taxon>
        <taxon>Eubacteriales</taxon>
        <taxon>Oscillospiraceae</taxon>
        <taxon>Oscillospiraceae incertae sedis</taxon>
        <taxon>Candidatus Merdivicinus</taxon>
    </lineage>
</organism>
<evidence type="ECO:0000256" key="1">
    <source>
        <dbReference type="SAM" id="SignalP"/>
    </source>
</evidence>
<sequence>MNRKTIAVLSIAAACVLSAGTAAAFSSLHEQQEQSRAVQPEDDEPAPAYWLKEYNGRLAVFERGGVDPVRIIDLDVRTLPPYDRGLLQAGIAAGDRQELSRLLEDYTS</sequence>
<dbReference type="AlphaFoldDB" id="A0A9D1FNH1"/>
<protein>
    <recommendedName>
        <fullName evidence="4">Bypass of forespore C C-terminal domain-containing protein</fullName>
    </recommendedName>
</protein>